<proteinExistence type="predicted"/>
<evidence type="ECO:0000313" key="2">
    <source>
        <dbReference type="Proteomes" id="UP000828390"/>
    </source>
</evidence>
<reference evidence="1" key="1">
    <citation type="journal article" date="2019" name="bioRxiv">
        <title>The Genome of the Zebra Mussel, Dreissena polymorpha: A Resource for Invasive Species Research.</title>
        <authorList>
            <person name="McCartney M.A."/>
            <person name="Auch B."/>
            <person name="Kono T."/>
            <person name="Mallez S."/>
            <person name="Zhang Y."/>
            <person name="Obille A."/>
            <person name="Becker A."/>
            <person name="Abrahante J.E."/>
            <person name="Garbe J."/>
            <person name="Badalamenti J.P."/>
            <person name="Herman A."/>
            <person name="Mangelson H."/>
            <person name="Liachko I."/>
            <person name="Sullivan S."/>
            <person name="Sone E.D."/>
            <person name="Koren S."/>
            <person name="Silverstein K.A.T."/>
            <person name="Beckman K.B."/>
            <person name="Gohl D.M."/>
        </authorList>
    </citation>
    <scope>NUCLEOTIDE SEQUENCE</scope>
    <source>
        <strain evidence="1">Duluth1</strain>
        <tissue evidence="1">Whole animal</tissue>
    </source>
</reference>
<organism evidence="1 2">
    <name type="scientific">Dreissena polymorpha</name>
    <name type="common">Zebra mussel</name>
    <name type="synonym">Mytilus polymorpha</name>
    <dbReference type="NCBI Taxonomy" id="45954"/>
    <lineage>
        <taxon>Eukaryota</taxon>
        <taxon>Metazoa</taxon>
        <taxon>Spiralia</taxon>
        <taxon>Lophotrochozoa</taxon>
        <taxon>Mollusca</taxon>
        <taxon>Bivalvia</taxon>
        <taxon>Autobranchia</taxon>
        <taxon>Heteroconchia</taxon>
        <taxon>Euheterodonta</taxon>
        <taxon>Imparidentia</taxon>
        <taxon>Neoheterodontei</taxon>
        <taxon>Myida</taxon>
        <taxon>Dreissenoidea</taxon>
        <taxon>Dreissenidae</taxon>
        <taxon>Dreissena</taxon>
    </lineage>
</organism>
<accession>A0A9D4KH25</accession>
<dbReference type="AlphaFoldDB" id="A0A9D4KH25"/>
<dbReference type="Proteomes" id="UP000828390">
    <property type="component" value="Unassembled WGS sequence"/>
</dbReference>
<dbReference type="EMBL" id="JAIWYP010000004">
    <property type="protein sequence ID" value="KAH3839021.1"/>
    <property type="molecule type" value="Genomic_DNA"/>
</dbReference>
<comment type="caution">
    <text evidence="1">The sequence shown here is derived from an EMBL/GenBank/DDBJ whole genome shotgun (WGS) entry which is preliminary data.</text>
</comment>
<keyword evidence="2" id="KW-1185">Reference proteome</keyword>
<gene>
    <name evidence="1" type="ORF">DPMN_112442</name>
</gene>
<evidence type="ECO:0000313" key="1">
    <source>
        <dbReference type="EMBL" id="KAH3839021.1"/>
    </source>
</evidence>
<sequence>MDERLLGKAVEYHGPDFLRQLQLEQEKVPANIFLHLQNHRPQVPEIKYDQYVRNNRREHFRD</sequence>
<reference evidence="1" key="2">
    <citation type="submission" date="2020-11" db="EMBL/GenBank/DDBJ databases">
        <authorList>
            <person name="McCartney M.A."/>
            <person name="Auch B."/>
            <person name="Kono T."/>
            <person name="Mallez S."/>
            <person name="Becker A."/>
            <person name="Gohl D.M."/>
            <person name="Silverstein K.A.T."/>
            <person name="Koren S."/>
            <person name="Bechman K.B."/>
            <person name="Herman A."/>
            <person name="Abrahante J.E."/>
            <person name="Garbe J."/>
        </authorList>
    </citation>
    <scope>NUCLEOTIDE SEQUENCE</scope>
    <source>
        <strain evidence="1">Duluth1</strain>
        <tissue evidence="1">Whole animal</tissue>
    </source>
</reference>
<protein>
    <submittedName>
        <fullName evidence="1">Uncharacterized protein</fullName>
    </submittedName>
</protein>
<name>A0A9D4KH25_DREPO</name>